<dbReference type="GO" id="GO:0048471">
    <property type="term" value="C:perinuclear region of cytoplasm"/>
    <property type="evidence" value="ECO:0007669"/>
    <property type="project" value="EnsemblMetazoa"/>
</dbReference>
<evidence type="ECO:0000313" key="2">
    <source>
        <dbReference type="EMBL" id="EGT52015.1"/>
    </source>
</evidence>
<dbReference type="GO" id="GO:0051984">
    <property type="term" value="P:positive regulation of chromosome segregation"/>
    <property type="evidence" value="ECO:0007669"/>
    <property type="project" value="EnsemblMetazoa"/>
</dbReference>
<dbReference type="Proteomes" id="UP000008068">
    <property type="component" value="Unassembled WGS sequence"/>
</dbReference>
<dbReference type="OrthoDB" id="5794265at2759"/>
<dbReference type="AlphaFoldDB" id="G0MEJ2"/>
<evidence type="ECO:0000256" key="1">
    <source>
        <dbReference type="SAM" id="MobiDB-lite"/>
    </source>
</evidence>
<feature type="region of interest" description="Disordered" evidence="1">
    <location>
        <begin position="91"/>
        <end position="119"/>
    </location>
</feature>
<dbReference type="FunCoup" id="G0MEJ2">
    <property type="interactions" value="2100"/>
</dbReference>
<keyword evidence="3" id="KW-1185">Reference proteome</keyword>
<name>G0MEJ2_CAEBE</name>
<dbReference type="GO" id="GO:0034518">
    <property type="term" value="C:RNA cap binding complex"/>
    <property type="evidence" value="ECO:0007669"/>
    <property type="project" value="EnsemblMetazoa"/>
</dbReference>
<dbReference type="STRING" id="135651.G0MEJ2"/>
<evidence type="ECO:0000313" key="3">
    <source>
        <dbReference type="Proteomes" id="UP000008068"/>
    </source>
</evidence>
<dbReference type="InParanoid" id="G0MEJ2"/>
<protein>
    <submittedName>
        <fullName evidence="2">Uncharacterized protein</fullName>
    </submittedName>
</protein>
<accession>G0MEJ2</accession>
<sequence length="138" mass="15745">MATAVQYRIAELPKGDHSNKVASILKNKYEHSSKKRITLNERFGVLEKGYCLEADEPTHIEKDSDVFLVVYDRNLISKKEFIENYLAKNPAAPKSEEVVEEDKENAPSKKSTPKSVAQKEFTTEDYVRDITKSILKPI</sequence>
<dbReference type="eggNOG" id="ENOG502TI4E">
    <property type="taxonomic scope" value="Eukaryota"/>
</dbReference>
<dbReference type="HOGENOM" id="CLU_1866923_0_0_1"/>
<reference evidence="3" key="1">
    <citation type="submission" date="2011-07" db="EMBL/GenBank/DDBJ databases">
        <authorList>
            <consortium name="Caenorhabditis brenneri Sequencing and Analysis Consortium"/>
            <person name="Wilson R.K."/>
        </authorList>
    </citation>
    <scope>NUCLEOTIDE SEQUENCE [LARGE SCALE GENOMIC DNA]</scope>
    <source>
        <strain evidence="3">PB2801</strain>
    </source>
</reference>
<dbReference type="GO" id="GO:0005634">
    <property type="term" value="C:nucleus"/>
    <property type="evidence" value="ECO:0007669"/>
    <property type="project" value="EnsemblMetazoa"/>
</dbReference>
<proteinExistence type="predicted"/>
<gene>
    <name evidence="2" type="ORF">CAEBREN_32763</name>
</gene>
<dbReference type="EMBL" id="GL379791">
    <property type="protein sequence ID" value="EGT52015.1"/>
    <property type="molecule type" value="Genomic_DNA"/>
</dbReference>
<dbReference type="GO" id="GO:0051781">
    <property type="term" value="P:positive regulation of cell division"/>
    <property type="evidence" value="ECO:0007669"/>
    <property type="project" value="EnsemblMetazoa"/>
</dbReference>
<organism evidence="3">
    <name type="scientific">Caenorhabditis brenneri</name>
    <name type="common">Nematode worm</name>
    <dbReference type="NCBI Taxonomy" id="135651"/>
    <lineage>
        <taxon>Eukaryota</taxon>
        <taxon>Metazoa</taxon>
        <taxon>Ecdysozoa</taxon>
        <taxon>Nematoda</taxon>
        <taxon>Chromadorea</taxon>
        <taxon>Rhabditida</taxon>
        <taxon>Rhabditina</taxon>
        <taxon>Rhabditomorpha</taxon>
        <taxon>Rhabditoidea</taxon>
        <taxon>Rhabditidae</taxon>
        <taxon>Peloderinae</taxon>
        <taxon>Caenorhabditis</taxon>
    </lineage>
</organism>